<name>A0AAE8W4V5_9ACTN</name>
<feature type="non-terminal residue" evidence="1">
    <location>
        <position position="1"/>
    </location>
</feature>
<reference evidence="1 2" key="1">
    <citation type="submission" date="2019-03" db="EMBL/GenBank/DDBJ databases">
        <title>Comparative genomic analyses of the sweetpotato soil rot pathogen, Streptomyces ipomoeae.</title>
        <authorList>
            <person name="Ruschel Soares N."/>
            <person name="Badger J.H."/>
            <person name="Huguet-Tapia J.C."/>
            <person name="Clark C.A."/>
            <person name="Pettis G.S."/>
        </authorList>
    </citation>
    <scope>NUCLEOTIDE SEQUENCE [LARGE SCALE GENOMIC DNA]</scope>
    <source>
        <strain evidence="1 2">88-35</strain>
    </source>
</reference>
<comment type="caution">
    <text evidence="1">The sequence shown here is derived from an EMBL/GenBank/DDBJ whole genome shotgun (WGS) entry which is preliminary data.</text>
</comment>
<sequence length="31" mass="3405">LSTSVGELQPEHRDCRCTAALDGLHLPFQLP</sequence>
<protein>
    <submittedName>
        <fullName evidence="1">5'-methylthioadenosine phosphorylase</fullName>
    </submittedName>
</protein>
<proteinExistence type="predicted"/>
<organism evidence="1 2">
    <name type="scientific">Streptomyces ipomoeae</name>
    <dbReference type="NCBI Taxonomy" id="103232"/>
    <lineage>
        <taxon>Bacteria</taxon>
        <taxon>Bacillati</taxon>
        <taxon>Actinomycetota</taxon>
        <taxon>Actinomycetes</taxon>
        <taxon>Kitasatosporales</taxon>
        <taxon>Streptomycetaceae</taxon>
        <taxon>Streptomyces</taxon>
    </lineage>
</organism>
<accession>A0AAE8W4V5</accession>
<gene>
    <name evidence="1" type="ORF">Sipo8835_08945</name>
</gene>
<evidence type="ECO:0000313" key="2">
    <source>
        <dbReference type="Proteomes" id="UP000318720"/>
    </source>
</evidence>
<dbReference type="Proteomes" id="UP000318720">
    <property type="component" value="Unassembled WGS sequence"/>
</dbReference>
<evidence type="ECO:0000313" key="1">
    <source>
        <dbReference type="EMBL" id="TQE37043.1"/>
    </source>
</evidence>
<dbReference type="AlphaFoldDB" id="A0AAE8W4V5"/>
<dbReference type="EMBL" id="SPAZ01000070">
    <property type="protein sequence ID" value="TQE37043.1"/>
    <property type="molecule type" value="Genomic_DNA"/>
</dbReference>